<evidence type="ECO:0000313" key="1">
    <source>
        <dbReference type="EMBL" id="GFS79651.1"/>
    </source>
</evidence>
<organism evidence="1 2">
    <name type="scientific">Nephila pilipes</name>
    <name type="common">Giant wood spider</name>
    <name type="synonym">Nephila maculata</name>
    <dbReference type="NCBI Taxonomy" id="299642"/>
    <lineage>
        <taxon>Eukaryota</taxon>
        <taxon>Metazoa</taxon>
        <taxon>Ecdysozoa</taxon>
        <taxon>Arthropoda</taxon>
        <taxon>Chelicerata</taxon>
        <taxon>Arachnida</taxon>
        <taxon>Araneae</taxon>
        <taxon>Araneomorphae</taxon>
        <taxon>Entelegynae</taxon>
        <taxon>Araneoidea</taxon>
        <taxon>Nephilidae</taxon>
        <taxon>Nephila</taxon>
    </lineage>
</organism>
<comment type="caution">
    <text evidence="1">The sequence shown here is derived from an EMBL/GenBank/DDBJ whole genome shotgun (WGS) entry which is preliminary data.</text>
</comment>
<gene>
    <name evidence="1" type="ORF">NPIL_229861</name>
</gene>
<evidence type="ECO:0000313" key="2">
    <source>
        <dbReference type="Proteomes" id="UP000887013"/>
    </source>
</evidence>
<dbReference type="AlphaFoldDB" id="A0A8X6MVD8"/>
<protein>
    <submittedName>
        <fullName evidence="1">Uncharacterized protein</fullName>
    </submittedName>
</protein>
<proteinExistence type="predicted"/>
<dbReference type="OrthoDB" id="10316602at2759"/>
<reference evidence="1" key="1">
    <citation type="submission" date="2020-08" db="EMBL/GenBank/DDBJ databases">
        <title>Multicomponent nature underlies the extraordinary mechanical properties of spider dragline silk.</title>
        <authorList>
            <person name="Kono N."/>
            <person name="Nakamura H."/>
            <person name="Mori M."/>
            <person name="Yoshida Y."/>
            <person name="Ohtoshi R."/>
            <person name="Malay A.D."/>
            <person name="Moran D.A.P."/>
            <person name="Tomita M."/>
            <person name="Numata K."/>
            <person name="Arakawa K."/>
        </authorList>
    </citation>
    <scope>NUCLEOTIDE SEQUENCE</scope>
</reference>
<sequence length="111" mass="11923">MSQKVKSVPSRPYYARPCVSVATNTGETVTVQSRLHRFRGRKGSISFGGCSTMPLSPCLQSNQPGALTQDHFTAAEAIVLAVRKAIVSLTWAIGPTRSPSLSELSFNLSNL</sequence>
<name>A0A8X6MVD8_NEPPI</name>
<keyword evidence="2" id="KW-1185">Reference proteome</keyword>
<dbReference type="Proteomes" id="UP000887013">
    <property type="component" value="Unassembled WGS sequence"/>
</dbReference>
<dbReference type="EMBL" id="BMAW01002655">
    <property type="protein sequence ID" value="GFS79651.1"/>
    <property type="molecule type" value="Genomic_DNA"/>
</dbReference>
<accession>A0A8X6MVD8</accession>